<accession>A0A846H8V8</accession>
<name>A0A846H8V8_9CYAN</name>
<evidence type="ECO:0000313" key="7">
    <source>
        <dbReference type="Proteomes" id="UP000031549"/>
    </source>
</evidence>
<proteinExistence type="predicted"/>
<dbReference type="InterPro" id="IPR004776">
    <property type="entry name" value="Mem_transp_PIN-like"/>
</dbReference>
<organism evidence="6 7">
    <name type="scientific">Hassallia byssoidea VB512170</name>
    <dbReference type="NCBI Taxonomy" id="1304833"/>
    <lineage>
        <taxon>Bacteria</taxon>
        <taxon>Bacillati</taxon>
        <taxon>Cyanobacteriota</taxon>
        <taxon>Cyanophyceae</taxon>
        <taxon>Nostocales</taxon>
        <taxon>Tolypothrichaceae</taxon>
        <taxon>Hassallia</taxon>
    </lineage>
</organism>
<keyword evidence="7" id="KW-1185">Reference proteome</keyword>
<evidence type="ECO:0000313" key="6">
    <source>
        <dbReference type="EMBL" id="NEU72921.1"/>
    </source>
</evidence>
<reference evidence="6 7" key="1">
    <citation type="journal article" date="2015" name="Genome Announc.">
        <title>Draft Genome Sequence of Cyanobacterium Hassallia byssoidea Strain VB512170, Isolated from Monuments in India.</title>
        <authorList>
            <person name="Singh D."/>
            <person name="Chandrababunaidu M.M."/>
            <person name="Panda A."/>
            <person name="Sen D."/>
            <person name="Bhattacharyya S."/>
            <person name="Adhikary S.P."/>
            <person name="Tripathy S."/>
        </authorList>
    </citation>
    <scope>NUCLEOTIDE SEQUENCE [LARGE SCALE GENOMIC DNA]</scope>
    <source>
        <strain evidence="6 7">VB512170</strain>
    </source>
</reference>
<evidence type="ECO:0000256" key="3">
    <source>
        <dbReference type="ARBA" id="ARBA00022989"/>
    </source>
</evidence>
<evidence type="ECO:0008006" key="8">
    <source>
        <dbReference type="Google" id="ProtNLM"/>
    </source>
</evidence>
<evidence type="ECO:0000256" key="4">
    <source>
        <dbReference type="ARBA" id="ARBA00023136"/>
    </source>
</evidence>
<gene>
    <name evidence="6" type="ORF">PI95_010185</name>
</gene>
<dbReference type="GO" id="GO:0055085">
    <property type="term" value="P:transmembrane transport"/>
    <property type="evidence" value="ECO:0007669"/>
    <property type="project" value="InterPro"/>
</dbReference>
<dbReference type="EMBL" id="JTCM02000015">
    <property type="protein sequence ID" value="NEU72921.1"/>
    <property type="molecule type" value="Genomic_DNA"/>
</dbReference>
<keyword evidence="2 5" id="KW-0812">Transmembrane</keyword>
<keyword evidence="3 5" id="KW-1133">Transmembrane helix</keyword>
<dbReference type="Pfam" id="PF03547">
    <property type="entry name" value="Mem_trans"/>
    <property type="match status" value="1"/>
</dbReference>
<dbReference type="RefSeq" id="WP_163518763.1">
    <property type="nucleotide sequence ID" value="NZ_JTCM02000015.1"/>
</dbReference>
<feature type="transmembrane region" description="Helical" evidence="5">
    <location>
        <begin position="6"/>
        <end position="23"/>
    </location>
</feature>
<comment type="caution">
    <text evidence="6">The sequence shown here is derived from an EMBL/GenBank/DDBJ whole genome shotgun (WGS) entry which is preliminary data.</text>
</comment>
<sequence>MLDSIFVVLSPIFFVLAIGYFAGRAKQFDSTQTSGLNELVLDYALPASLFVGTSSTSRDRLLQ</sequence>
<evidence type="ECO:0000256" key="5">
    <source>
        <dbReference type="SAM" id="Phobius"/>
    </source>
</evidence>
<comment type="subcellular location">
    <subcellularLocation>
        <location evidence="1">Membrane</location>
        <topology evidence="1">Multi-pass membrane protein</topology>
    </subcellularLocation>
</comment>
<evidence type="ECO:0000256" key="2">
    <source>
        <dbReference type="ARBA" id="ARBA00022692"/>
    </source>
</evidence>
<evidence type="ECO:0000256" key="1">
    <source>
        <dbReference type="ARBA" id="ARBA00004141"/>
    </source>
</evidence>
<dbReference type="Proteomes" id="UP000031549">
    <property type="component" value="Unassembled WGS sequence"/>
</dbReference>
<dbReference type="GO" id="GO:0016020">
    <property type="term" value="C:membrane"/>
    <property type="evidence" value="ECO:0007669"/>
    <property type="project" value="UniProtKB-SubCell"/>
</dbReference>
<protein>
    <recommendedName>
        <fullName evidence="8">AEC family transporter</fullName>
    </recommendedName>
</protein>
<keyword evidence="4 5" id="KW-0472">Membrane</keyword>
<dbReference type="AlphaFoldDB" id="A0A846H8V8"/>